<dbReference type="PANTHER" id="PTHR35271">
    <property type="entry name" value="ABC TRANSPORTER, SUBSTRATE-BINDING LIPOPROTEIN-RELATED"/>
    <property type="match status" value="1"/>
</dbReference>
<reference evidence="1 2" key="1">
    <citation type="submission" date="2014-03" db="EMBL/GenBank/DDBJ databases">
        <title>Bradyrhizobium valentinum sp. nov., isolated from effective nodules of Lupinus mariae-josephae, a lupine endemic of basic-lime soils in Eastern Spain.</title>
        <authorList>
            <person name="Duran D."/>
            <person name="Rey L."/>
            <person name="Navarro A."/>
            <person name="Busquets A."/>
            <person name="Imperial J."/>
            <person name="Ruiz-Argueso T."/>
        </authorList>
    </citation>
    <scope>NUCLEOTIDE SEQUENCE [LARGE SCALE GENOMIC DNA]</scope>
    <source>
        <strain evidence="1 2">LmjM3</strain>
    </source>
</reference>
<dbReference type="Pfam" id="PF04392">
    <property type="entry name" value="ABC_sub_bind"/>
    <property type="match status" value="1"/>
</dbReference>
<dbReference type="InterPro" id="IPR007487">
    <property type="entry name" value="ABC_transpt-TYRBP-like"/>
</dbReference>
<dbReference type="RefSeq" id="WP_057855621.1">
    <property type="nucleotide sequence ID" value="NZ_LLXX01000234.1"/>
</dbReference>
<organism evidence="1 2">
    <name type="scientific">Bradyrhizobium valentinum</name>
    <dbReference type="NCBI Taxonomy" id="1518501"/>
    <lineage>
        <taxon>Bacteria</taxon>
        <taxon>Pseudomonadati</taxon>
        <taxon>Pseudomonadota</taxon>
        <taxon>Alphaproteobacteria</taxon>
        <taxon>Hyphomicrobiales</taxon>
        <taxon>Nitrobacteraceae</taxon>
        <taxon>Bradyrhizobium</taxon>
    </lineage>
</organism>
<dbReference type="Gene3D" id="3.40.50.2300">
    <property type="match status" value="2"/>
</dbReference>
<keyword evidence="2" id="KW-1185">Reference proteome</keyword>
<protein>
    <recommendedName>
        <fullName evidence="3">ABC transporter substrate-binding protein</fullName>
    </recommendedName>
</protein>
<dbReference type="Proteomes" id="UP000051913">
    <property type="component" value="Unassembled WGS sequence"/>
</dbReference>
<dbReference type="CDD" id="cd06325">
    <property type="entry name" value="PBP1_ABC_unchar_transporter"/>
    <property type="match status" value="1"/>
</dbReference>
<comment type="caution">
    <text evidence="1">The sequence shown here is derived from an EMBL/GenBank/DDBJ whole genome shotgun (WGS) entry which is preliminary data.</text>
</comment>
<accession>A0A0R3K7Y0</accession>
<dbReference type="PANTHER" id="PTHR35271:SF1">
    <property type="entry name" value="ABC TRANSPORTER, SUBSTRATE-BINDING LIPOPROTEIN"/>
    <property type="match status" value="1"/>
</dbReference>
<name>A0A0R3K7Y0_9BRAD</name>
<sequence>MRRREFVALIGVAAAWPIAARAQQGERMRRIGVLTINAEDDPEYRASIAQFVQGLASFGWTEERNIQIDHRYAAGDVERMHVFAKELLGLAPDVLFTSSTPASVALWRETKSIPTVFAQVSDPIGEGFVASLARPGGHMTGLTNFEPSLGGKWLEILREIAPAVSRVALLFNPQTSPGGGSFYSRPIEAAAAALGMQPIAMPVHAVDDVEPAVKSFARDPNGGLVVLSDGFSVVNRKVIIGLAAQHRLPAIYFFRFFVTDGGLVSYGVDRSESFRRAAAYVDRILRGAKPSDLPVEAPTKFELVINVKTAKALGLEVPPSLLARADEVVE</sequence>
<gene>
    <name evidence="1" type="ORF">CP49_30470</name>
</gene>
<evidence type="ECO:0000313" key="1">
    <source>
        <dbReference type="EMBL" id="KRQ91673.1"/>
    </source>
</evidence>
<proteinExistence type="predicted"/>
<dbReference type="AlphaFoldDB" id="A0A0R3K7Y0"/>
<evidence type="ECO:0008006" key="3">
    <source>
        <dbReference type="Google" id="ProtNLM"/>
    </source>
</evidence>
<evidence type="ECO:0000313" key="2">
    <source>
        <dbReference type="Proteomes" id="UP000051913"/>
    </source>
</evidence>
<dbReference type="EMBL" id="LLXX01000234">
    <property type="protein sequence ID" value="KRQ91673.1"/>
    <property type="molecule type" value="Genomic_DNA"/>
</dbReference>